<accession>A0A8H5YFA0</accession>
<dbReference type="AlphaFoldDB" id="A0A8H5YFA0"/>
<keyword evidence="5" id="KW-0503">Monooxygenase</keyword>
<dbReference type="PANTHER" id="PTHR47178">
    <property type="entry name" value="MONOOXYGENASE, FAD-BINDING"/>
    <property type="match status" value="1"/>
</dbReference>
<comment type="caution">
    <text evidence="6">The sequence shown here is derived from an EMBL/GenBank/DDBJ whole genome shotgun (WGS) entry which is preliminary data.</text>
</comment>
<evidence type="ECO:0000256" key="2">
    <source>
        <dbReference type="ARBA" id="ARBA00022630"/>
    </source>
</evidence>
<evidence type="ECO:0000256" key="1">
    <source>
        <dbReference type="ARBA" id="ARBA00001974"/>
    </source>
</evidence>
<dbReference type="EMBL" id="JAAQPF010000221">
    <property type="protein sequence ID" value="KAF5710316.1"/>
    <property type="molecule type" value="Genomic_DNA"/>
</dbReference>
<dbReference type="Proteomes" id="UP000532311">
    <property type="component" value="Unassembled WGS sequence"/>
</dbReference>
<evidence type="ECO:0000256" key="5">
    <source>
        <dbReference type="ARBA" id="ARBA00023033"/>
    </source>
</evidence>
<dbReference type="Gene3D" id="3.50.50.60">
    <property type="entry name" value="FAD/NAD(P)-binding domain"/>
    <property type="match status" value="1"/>
</dbReference>
<keyword evidence="7" id="KW-1185">Reference proteome</keyword>
<evidence type="ECO:0000313" key="7">
    <source>
        <dbReference type="Proteomes" id="UP000532311"/>
    </source>
</evidence>
<evidence type="ECO:0000256" key="3">
    <source>
        <dbReference type="ARBA" id="ARBA00022827"/>
    </source>
</evidence>
<organism evidence="6 7">
    <name type="scientific">Fusarium globosum</name>
    <dbReference type="NCBI Taxonomy" id="78864"/>
    <lineage>
        <taxon>Eukaryota</taxon>
        <taxon>Fungi</taxon>
        <taxon>Dikarya</taxon>
        <taxon>Ascomycota</taxon>
        <taxon>Pezizomycotina</taxon>
        <taxon>Sordariomycetes</taxon>
        <taxon>Hypocreomycetidae</taxon>
        <taxon>Hypocreales</taxon>
        <taxon>Nectriaceae</taxon>
        <taxon>Fusarium</taxon>
        <taxon>Fusarium fujikuroi species complex</taxon>
    </lineage>
</organism>
<keyword evidence="3" id="KW-0274">FAD</keyword>
<dbReference type="PANTHER" id="PTHR47178:SF5">
    <property type="entry name" value="FAD-BINDING DOMAIN-CONTAINING PROTEIN"/>
    <property type="match status" value="1"/>
</dbReference>
<comment type="cofactor">
    <cofactor evidence="1">
        <name>FAD</name>
        <dbReference type="ChEBI" id="CHEBI:57692"/>
    </cofactor>
</comment>
<protein>
    <submittedName>
        <fullName evidence="6">FAD binding domain-containing protein</fullName>
    </submittedName>
</protein>
<dbReference type="SUPFAM" id="SSF51905">
    <property type="entry name" value="FAD/NAD(P)-binding domain"/>
    <property type="match status" value="1"/>
</dbReference>
<dbReference type="GO" id="GO:0004497">
    <property type="term" value="F:monooxygenase activity"/>
    <property type="evidence" value="ECO:0007669"/>
    <property type="project" value="UniProtKB-KW"/>
</dbReference>
<evidence type="ECO:0000256" key="4">
    <source>
        <dbReference type="ARBA" id="ARBA00023002"/>
    </source>
</evidence>
<keyword evidence="4" id="KW-0560">Oxidoreductase</keyword>
<keyword evidence="2" id="KW-0285">Flavoprotein</keyword>
<sequence length="464" mass="51224">MAHAQSSFKVIIIGSGLAGSLLANGLIHKDVDVRVYERLERHAKREGYQIRLGAPALKGMRACLNQQQIKAIVDKFGRSGGVRSSAPVLYDKNFKELVDLTVFPSYSKSAPIKRGILRDLLADPVYEAGKLQYGRAFTRYEILDPGTATERVRVWFDDGSSDECDVLIGADGSNSKVNLQLGLDNIKQITSHVSLIAKQELPNSRLRQMSPQLQQKPVMTFADRKSFFYAAYLPDKIEEGGTKTGSSIDDSISAMMFGVQVPTEECPPNLANYSSEEKFNFVLSAFRGWSKEHSSKEIINLIEGSDLYVFNARASARPPLDWRKKLSSEGAAERGNPRVWLLGDAMHAMLPLRGMGGNQSSCDTATALPILSELSASKATGAADMRKKIQEGCEAYEREMIPRAFGWVEKSGGSNIQPIDSSTVGGKCLFLLARLAMTFTWAWYSFIGLFFTHEIVDDAPELRT</sequence>
<evidence type="ECO:0000313" key="6">
    <source>
        <dbReference type="EMBL" id="KAF5710316.1"/>
    </source>
</evidence>
<gene>
    <name evidence="6" type="ORF">FGLOB1_5532</name>
</gene>
<name>A0A8H5YFA0_9HYPO</name>
<proteinExistence type="predicted"/>
<dbReference type="PRINTS" id="PR00420">
    <property type="entry name" value="RNGMNOXGNASE"/>
</dbReference>
<dbReference type="InterPro" id="IPR036188">
    <property type="entry name" value="FAD/NAD-bd_sf"/>
</dbReference>
<reference evidence="6 7" key="1">
    <citation type="submission" date="2020-05" db="EMBL/GenBank/DDBJ databases">
        <title>Identification and distribution of gene clusters putatively required for synthesis of sphingolipid metabolism inhibitors in phylogenetically diverse species of the filamentous fungus Fusarium.</title>
        <authorList>
            <person name="Kim H.-S."/>
            <person name="Busman M."/>
            <person name="Brown D.W."/>
            <person name="Divon H."/>
            <person name="Uhlig S."/>
            <person name="Proctor R.H."/>
        </authorList>
    </citation>
    <scope>NUCLEOTIDE SEQUENCE [LARGE SCALE GENOMIC DNA]</scope>
    <source>
        <strain evidence="6 7">NRRL 26131</strain>
    </source>
</reference>